<dbReference type="Proteomes" id="UP000501466">
    <property type="component" value="Chromosome"/>
</dbReference>
<name>A0A6F8PQ66_9GAMM</name>
<accession>A0A6F8PQ66</accession>
<protein>
    <submittedName>
        <fullName evidence="1">Uncharacterized protein</fullName>
    </submittedName>
</protein>
<dbReference type="EMBL" id="AP021888">
    <property type="protein sequence ID" value="BBP44177.1"/>
    <property type="molecule type" value="Genomic_DNA"/>
</dbReference>
<dbReference type="AlphaFoldDB" id="A0A6F8PQ66"/>
<evidence type="ECO:0000313" key="2">
    <source>
        <dbReference type="Proteomes" id="UP000501466"/>
    </source>
</evidence>
<keyword evidence="2" id="KW-1185">Reference proteome</keyword>
<evidence type="ECO:0000313" key="1">
    <source>
        <dbReference type="EMBL" id="BBP44177.1"/>
    </source>
</evidence>
<reference evidence="2" key="1">
    <citation type="submission" date="2019-11" db="EMBL/GenBank/DDBJ databases">
        <title>Isolation and characterization of two novel species in the genus Thiomicrorhabdus.</title>
        <authorList>
            <person name="Mochizuki J."/>
            <person name="Kojima H."/>
            <person name="Fukui M."/>
        </authorList>
    </citation>
    <scope>NUCLEOTIDE SEQUENCE [LARGE SCALE GENOMIC DNA]</scope>
    <source>
        <strain evidence="2">AkT22</strain>
    </source>
</reference>
<proteinExistence type="predicted"/>
<gene>
    <name evidence="1" type="ORF">THMIRHAT_19230</name>
</gene>
<dbReference type="KEGG" id="tzo:THMIRHAT_19230"/>
<organism evidence="1 2">
    <name type="scientific">Thiosulfativibrio zosterae</name>
    <dbReference type="NCBI Taxonomy" id="2675053"/>
    <lineage>
        <taxon>Bacteria</taxon>
        <taxon>Pseudomonadati</taxon>
        <taxon>Pseudomonadota</taxon>
        <taxon>Gammaproteobacteria</taxon>
        <taxon>Thiotrichales</taxon>
        <taxon>Piscirickettsiaceae</taxon>
        <taxon>Thiosulfativibrio</taxon>
    </lineage>
</organism>
<sequence>MRKRLRAGVIKNWLAKNKMPKPINPNNAGFCKSAVLGFARGGISVKFPQFVMSWAL</sequence>